<dbReference type="GO" id="GO:0061630">
    <property type="term" value="F:ubiquitin protein ligase activity"/>
    <property type="evidence" value="ECO:0007669"/>
    <property type="project" value="UniProtKB-EC"/>
</dbReference>
<dbReference type="EC" id="2.3.2.27" evidence="4"/>
<dbReference type="EMBL" id="UYJE01007333">
    <property type="protein sequence ID" value="VDI53719.1"/>
    <property type="molecule type" value="Genomic_DNA"/>
</dbReference>
<accession>A0A8B6FU29</accession>
<dbReference type="PANTHER" id="PTHR24104:SF57">
    <property type="entry name" value="BEE-MILK PROTEIN"/>
    <property type="match status" value="1"/>
</dbReference>
<comment type="caution">
    <text evidence="4">The sequence shown here is derived from an EMBL/GenBank/DDBJ whole genome shotgun (WGS) entry which is preliminary data.</text>
</comment>
<keyword evidence="1" id="KW-0677">Repeat</keyword>
<feature type="region of interest" description="Disordered" evidence="3">
    <location>
        <begin position="783"/>
        <end position="837"/>
    </location>
</feature>
<dbReference type="Pfam" id="PF01436">
    <property type="entry name" value="NHL"/>
    <property type="match status" value="2"/>
</dbReference>
<dbReference type="OrthoDB" id="342730at2759"/>
<keyword evidence="5" id="KW-1185">Reference proteome</keyword>
<dbReference type="InterPro" id="IPR050952">
    <property type="entry name" value="TRIM-NHL_E3_ligases"/>
</dbReference>
<dbReference type="InterPro" id="IPR011042">
    <property type="entry name" value="6-blade_b-propeller_TolB-like"/>
</dbReference>
<feature type="region of interest" description="Disordered" evidence="3">
    <location>
        <begin position="648"/>
        <end position="689"/>
    </location>
</feature>
<sequence>MDHQLDIVSDLQHSLMNSHGLLKKMKAISRQLNASHTLLLMKQSTSNEQLSEYVQDIRMKLEIFHEEMIHELASAFQEKTSYLNSCLVQLQREEATVKQLCLETEGLLKKVVKTVNPSQFQRGKTLLEAFKIISKENSADLELEEDVICLDFVPQRPADDYSNFGSIRINHAGNVVKADNNQKDLNQNRVTLSKSSQTEVLFKDYCPFCGRTYSKGKKDVDSQTMISCVECETPSPVQVDENVIASKSVNSTEQVLQNKCPGQDIDINNVLKNLDNRKLLETVNPNISPCVRLVRNFLEDVGLSKGSTSEESISSYPEDCKSSPSKPLRKEKLSGKVQIRKTAGKKLKDKKFEEDFVWNSSDDEMAEERSSINVKNHGDGKEDGKKHPRHDTDNHTQNIYVPPPPGITEIPNMPALPQSEKETLKQKKPMLAARSLSMLTGLMTTAKAENVIHEPHVSHKDLPEDAENSDWWRKTSDTEHFQSHVSPIIEPKSIEKCLPFGGGLGSGDSKTEYWLNDQSNIMTYNSITSTPKGQKKIAESVYTDQSLIDEEAEEFRLRRPSTNIKISPRPVTVKTEKDANNNFNAIPINYRMASLEGSGGHLDNKKQSIIPSPVKFEPIPLPVKFEPVPLPIKFEPVPLPVKSMVKTENFQTKDDRTDGDSSGIADSGWEEDSGVSDGKDSGKFGNNSLETSQEKATFIRGGEIWTETVPKVVTTGKSNPAYRSNVGRGHNAMNDWCETGINSKTGQHYVHSLNKLQEAYSSGDEWCETGSGAKSKQVTSLLTGKKGHNPKDDWGSSVTGPSTGISTSKINSGEPNEAKLNKPEPDTQSVNPRASTLSPVSKYIEKMSKGVSKILPPIPAKLIGKIGGKDQGFHFPIGVTTSSNGDVIVADTGNHLVKIFTADGKLKLTIGTTLKPAMQRPSAVVVNERDELFVKDDKCIRMFDLERGAIIRQMGIGQLSQPYGLSMTPDNNLLTLDVDKRNPKIVIFSQKGELVNSFPYEPLQGRIPQTRCRFLDVGQSTLVVSDLGRHEIYVTDLQGKIKSYFGRGGYGNGEFFEPSGVVVDSTGNMIVADSKNDRVQIFRPDGGFVCIVGFSEPIKRPSDMHLTEDGRLIVVNFLNHQLKIYKLSDT</sequence>
<gene>
    <name evidence="4" type="ORF">MGAL_10B079233</name>
</gene>
<keyword evidence="4" id="KW-0808">Transferase</keyword>
<feature type="region of interest" description="Disordered" evidence="3">
    <location>
        <begin position="362"/>
        <end position="407"/>
    </location>
</feature>
<feature type="compositionally biased region" description="Basic and acidic residues" evidence="3">
    <location>
        <begin position="376"/>
        <end position="394"/>
    </location>
</feature>
<keyword evidence="4" id="KW-0012">Acyltransferase</keyword>
<proteinExistence type="predicted"/>
<feature type="compositionally biased region" description="Basic and acidic residues" evidence="3">
    <location>
        <begin position="816"/>
        <end position="825"/>
    </location>
</feature>
<dbReference type="PROSITE" id="PS51125">
    <property type="entry name" value="NHL"/>
    <property type="match status" value="2"/>
</dbReference>
<organism evidence="4 5">
    <name type="scientific">Mytilus galloprovincialis</name>
    <name type="common">Mediterranean mussel</name>
    <dbReference type="NCBI Taxonomy" id="29158"/>
    <lineage>
        <taxon>Eukaryota</taxon>
        <taxon>Metazoa</taxon>
        <taxon>Spiralia</taxon>
        <taxon>Lophotrochozoa</taxon>
        <taxon>Mollusca</taxon>
        <taxon>Bivalvia</taxon>
        <taxon>Autobranchia</taxon>
        <taxon>Pteriomorphia</taxon>
        <taxon>Mytilida</taxon>
        <taxon>Mytiloidea</taxon>
        <taxon>Mytilidae</taxon>
        <taxon>Mytilinae</taxon>
        <taxon>Mytilus</taxon>
    </lineage>
</organism>
<dbReference type="Proteomes" id="UP000596742">
    <property type="component" value="Unassembled WGS sequence"/>
</dbReference>
<feature type="compositionally biased region" description="Low complexity" evidence="3">
    <location>
        <begin position="306"/>
        <end position="317"/>
    </location>
</feature>
<evidence type="ECO:0000256" key="2">
    <source>
        <dbReference type="PROSITE-ProRule" id="PRU00504"/>
    </source>
</evidence>
<name>A0A8B6FU29_MYTGA</name>
<feature type="repeat" description="NHL" evidence="2">
    <location>
        <begin position="1042"/>
        <end position="1085"/>
    </location>
</feature>
<feature type="region of interest" description="Disordered" evidence="3">
    <location>
        <begin position="306"/>
        <end position="336"/>
    </location>
</feature>
<dbReference type="GO" id="GO:0043161">
    <property type="term" value="P:proteasome-mediated ubiquitin-dependent protein catabolic process"/>
    <property type="evidence" value="ECO:0007669"/>
    <property type="project" value="TreeGrafter"/>
</dbReference>
<reference evidence="4" key="1">
    <citation type="submission" date="2018-11" db="EMBL/GenBank/DDBJ databases">
        <authorList>
            <person name="Alioto T."/>
            <person name="Alioto T."/>
        </authorList>
    </citation>
    <scope>NUCLEOTIDE SEQUENCE</scope>
</reference>
<feature type="compositionally biased region" description="Polar residues" evidence="3">
    <location>
        <begin position="796"/>
        <end position="814"/>
    </location>
</feature>
<protein>
    <submittedName>
        <fullName evidence="4">Tripartite motif-containing protein 71</fullName>
        <ecNumber evidence="4">2.3.2.27</ecNumber>
    </submittedName>
</protein>
<dbReference type="AlphaFoldDB" id="A0A8B6FU29"/>
<evidence type="ECO:0000256" key="1">
    <source>
        <dbReference type="ARBA" id="ARBA00022737"/>
    </source>
</evidence>
<dbReference type="InterPro" id="IPR001258">
    <property type="entry name" value="NHL_repeat"/>
</dbReference>
<feature type="compositionally biased region" description="Polar residues" evidence="3">
    <location>
        <begin position="826"/>
        <end position="837"/>
    </location>
</feature>
<dbReference type="PANTHER" id="PTHR24104">
    <property type="entry name" value="E3 UBIQUITIN-PROTEIN LIGASE NHLRC1-RELATED"/>
    <property type="match status" value="1"/>
</dbReference>
<dbReference type="GO" id="GO:0000209">
    <property type="term" value="P:protein polyubiquitination"/>
    <property type="evidence" value="ECO:0007669"/>
    <property type="project" value="TreeGrafter"/>
</dbReference>
<dbReference type="SUPFAM" id="SSF101898">
    <property type="entry name" value="NHL repeat"/>
    <property type="match status" value="1"/>
</dbReference>
<feature type="repeat" description="NHL" evidence="2">
    <location>
        <begin position="863"/>
        <end position="903"/>
    </location>
</feature>
<evidence type="ECO:0000313" key="5">
    <source>
        <dbReference type="Proteomes" id="UP000596742"/>
    </source>
</evidence>
<dbReference type="Gene3D" id="2.120.10.30">
    <property type="entry name" value="TolB, C-terminal domain"/>
    <property type="match status" value="2"/>
</dbReference>
<evidence type="ECO:0000313" key="4">
    <source>
        <dbReference type="EMBL" id="VDI53719.1"/>
    </source>
</evidence>
<evidence type="ECO:0000256" key="3">
    <source>
        <dbReference type="SAM" id="MobiDB-lite"/>
    </source>
</evidence>